<dbReference type="PROSITE" id="PS51723">
    <property type="entry name" value="PEPTIDASE_M60"/>
    <property type="match status" value="1"/>
</dbReference>
<keyword evidence="3" id="KW-1185">Reference proteome</keyword>
<evidence type="ECO:0000259" key="1">
    <source>
        <dbReference type="PROSITE" id="PS51723"/>
    </source>
</evidence>
<dbReference type="EMBL" id="JNFA01000004">
    <property type="protein sequence ID" value="KGL43722.1"/>
    <property type="molecule type" value="Genomic_DNA"/>
</dbReference>
<dbReference type="Pfam" id="PF03272">
    <property type="entry name" value="Mucin_bdg"/>
    <property type="match status" value="5"/>
</dbReference>
<evidence type="ECO:0000313" key="3">
    <source>
        <dbReference type="Proteomes" id="UP000029844"/>
    </source>
</evidence>
<sequence>MEKMKKNKIGKIVAFVFMVAVLSIVTTLGLKVDAATVVEKKLYTLENPTWMRTQGLSKGIDHDRQNLGVILPKNATIEIRQTNVAYTGNVSLELLNDDSKTESYSTVGSSWVKVTANSESVPFIRTTFTKDAPVIEYKVSDTAIDLPIYNQGDNETAFFSKWDQSNAGFGLVGNKYIQILVPMKDKAYLKKMDDFTSINGLLAYYDTLFETYNKLEGLSFTPEKATDKNITNRYFAKADKHGAGAAYYGGSYTAETSDSVIGFWLKPGWGGLHEIGHGYQGNFMNDATFGTGEVWNNLYADSMQKKMLGTDYYSGWLYTGNVAGIETNFEKNVFTTKTPVNNWDLRSKLYMLTLMKDKAGDDAFAHFNQAYRAASNAKTVPDNAQLLDLMSKYFGETSHYDFTPYLELVQGSLSVKQKAENLYSGNKAVYPIAALLSGDNLKKARKDINLDSKWGLVSNSQLEKYKWNNTATIQFTINDFTQLKGKTLRIKDGADVLREIKITTPKVTIKNMPVGIYSLDIPTGVNRFYEPSTNYLAVSDFENTTTIAMNELQTSGIAAQKMIFKGLSDGVFAIATVDPEKGSLNFSVTSSAPHSYFTSEYASIEVLNEQNQSVFKKVMNGDKTETGNFETTIKPGYTIKIMHKEPDRFSIQGAPSRLVNTSMIQTFKVTKYGLVSNVTGVTDQDALANYKAKLVAAAELIRNDSNIKNEDNAGLKTNLKKAISYLPDTDTDKIKYQKNYADILTIKNDSSQTILSGDRFRFQMNGLGDWNFANLRVNLETNKATITQNAGEPHWYFAGTYATVKITNSKGKEVFAKNFNGRGNVAASENNVNIAVGDFITITHQESAGRLIATNEQTGERYETYQEATYLVTADGLKKVATTTIPKPNPNELTGQNFEFKFNGLGDWHFASMFLDLTNKKMQVKQNAGEPHWYIDDTYASIKLYDSRGKLVYTKDFKGRGNVASSLDNLKIDQGYYITIMHWENQGRLLFSNLDTKEAYVTSKQATYKVTSDGLLKVAEDSIPKLSLADIDGNLFTYKFLGLGDWNFANLSVDLSQMELTFAKNAGQPHVYFDKTAPYASIQVKDQDGSDVYSYTMIGNEDLGTVLKKIKLEQGYYLIINHREANGRLKMTVDNVEKAGLPNRNVYQISENGLVKKELTDIPMPSRFTKSKIYSENIDFVFKGLSDNQFATLQLDKENNVMHVDIKATTPHYYFSTVYASIEVSDASGKVVYAKEFIGDVTQKAETLDIPVKDSYTIKITHQEPGRLVVTDSKTKANYSMVSQNEYLVVANGLIVQ</sequence>
<feature type="domain" description="Peptidase M60" evidence="1">
    <location>
        <begin position="62"/>
        <end position="360"/>
    </location>
</feature>
<name>A0A099WFE2_9LIST</name>
<dbReference type="Pfam" id="PF13402">
    <property type="entry name" value="Peptidase_M60"/>
    <property type="match status" value="1"/>
</dbReference>
<organism evidence="2 3">
    <name type="scientific">Listeria booriae</name>
    <dbReference type="NCBI Taxonomy" id="1552123"/>
    <lineage>
        <taxon>Bacteria</taxon>
        <taxon>Bacillati</taxon>
        <taxon>Bacillota</taxon>
        <taxon>Bacilli</taxon>
        <taxon>Bacillales</taxon>
        <taxon>Listeriaceae</taxon>
        <taxon>Listeria</taxon>
    </lineage>
</organism>
<proteinExistence type="predicted"/>
<dbReference type="GeneID" id="58716269"/>
<dbReference type="RefSeq" id="WP_036083813.1">
    <property type="nucleotide sequence ID" value="NZ_CBCSHQ010000006.1"/>
</dbReference>
<evidence type="ECO:0000313" key="2">
    <source>
        <dbReference type="EMBL" id="KGL43722.1"/>
    </source>
</evidence>
<dbReference type="InterPro" id="IPR004954">
    <property type="entry name" value="Mucin-bd"/>
</dbReference>
<comment type="caution">
    <text evidence="2">The sequence shown here is derived from an EMBL/GenBank/DDBJ whole genome shotgun (WGS) entry which is preliminary data.</text>
</comment>
<dbReference type="OrthoDB" id="2392728at2"/>
<protein>
    <recommendedName>
        <fullName evidence="1">Peptidase M60 domain-containing protein</fullName>
    </recommendedName>
</protein>
<reference evidence="2 3" key="1">
    <citation type="submission" date="2014-05" db="EMBL/GenBank/DDBJ databases">
        <title>Novel Listeriaceae from food processing environments.</title>
        <authorList>
            <person name="den Bakker H.C."/>
        </authorList>
    </citation>
    <scope>NUCLEOTIDE SEQUENCE [LARGE SCALE GENOMIC DNA]</scope>
    <source>
        <strain evidence="2 3">FSL A5-0281</strain>
    </source>
</reference>
<dbReference type="SMART" id="SM01276">
    <property type="entry name" value="M60-like"/>
    <property type="match status" value="1"/>
</dbReference>
<dbReference type="Gene3D" id="3.40.390.80">
    <property type="entry name" value="Peptidase M60, enhancin-like domain 2"/>
    <property type="match status" value="1"/>
</dbReference>
<dbReference type="Gene3D" id="1.10.390.30">
    <property type="entry name" value="Peptidase M60, enhancin-like domain 3"/>
    <property type="match status" value="1"/>
</dbReference>
<dbReference type="eggNOG" id="COG1404">
    <property type="taxonomic scope" value="Bacteria"/>
</dbReference>
<dbReference type="STRING" id="1552123.EP57_02295"/>
<gene>
    <name evidence="2" type="ORF">EP57_02295</name>
</gene>
<dbReference type="InterPro" id="IPR042279">
    <property type="entry name" value="Pep_M60_3"/>
</dbReference>
<dbReference type="InterPro" id="IPR031161">
    <property type="entry name" value="Peptidase_M60_dom"/>
</dbReference>
<dbReference type="Proteomes" id="UP000029844">
    <property type="component" value="Unassembled WGS sequence"/>
</dbReference>
<accession>A0A099WFE2</accession>